<evidence type="ECO:0000259" key="2">
    <source>
        <dbReference type="PROSITE" id="PS50234"/>
    </source>
</evidence>
<dbReference type="PROSITE" id="PS50234">
    <property type="entry name" value="VWFA"/>
    <property type="match status" value="1"/>
</dbReference>
<proteinExistence type="predicted"/>
<dbReference type="Ensembl" id="ENSJHYT00000014882.1">
    <property type="protein sequence ID" value="ENSJHYP00000012289.1"/>
    <property type="gene ID" value="ENSJHYG00000009602.1"/>
</dbReference>
<protein>
    <recommendedName>
        <fullName evidence="2">VWFA domain-containing protein</fullName>
    </recommendedName>
</protein>
<dbReference type="Pfam" id="PF00092">
    <property type="entry name" value="VWA"/>
    <property type="match status" value="1"/>
</dbReference>
<dbReference type="SMART" id="SM00327">
    <property type="entry name" value="VWA"/>
    <property type="match status" value="1"/>
</dbReference>
<dbReference type="Gene3D" id="3.40.50.410">
    <property type="entry name" value="von Willebrand factor, type A domain"/>
    <property type="match status" value="1"/>
</dbReference>
<organism evidence="3 4">
    <name type="scientific">Junco hyemalis</name>
    <name type="common">Dark-eyed junco</name>
    <dbReference type="NCBI Taxonomy" id="40217"/>
    <lineage>
        <taxon>Eukaryota</taxon>
        <taxon>Metazoa</taxon>
        <taxon>Chordata</taxon>
        <taxon>Craniata</taxon>
        <taxon>Vertebrata</taxon>
        <taxon>Euteleostomi</taxon>
        <taxon>Archelosauria</taxon>
        <taxon>Archosauria</taxon>
        <taxon>Dinosauria</taxon>
        <taxon>Saurischia</taxon>
        <taxon>Theropoda</taxon>
        <taxon>Coelurosauria</taxon>
        <taxon>Aves</taxon>
        <taxon>Neognathae</taxon>
        <taxon>Neoaves</taxon>
        <taxon>Telluraves</taxon>
        <taxon>Australaves</taxon>
        <taxon>Passeriformes</taxon>
        <taxon>Passerellidae</taxon>
        <taxon>Junco</taxon>
    </lineage>
</organism>
<feature type="compositionally biased region" description="Basic and acidic residues" evidence="1">
    <location>
        <begin position="294"/>
        <end position="315"/>
    </location>
</feature>
<feature type="domain" description="VWFA" evidence="2">
    <location>
        <begin position="4"/>
        <end position="205"/>
    </location>
</feature>
<dbReference type="Proteomes" id="UP000694408">
    <property type="component" value="Unplaced"/>
</dbReference>
<reference evidence="3" key="1">
    <citation type="submission" date="2025-08" db="UniProtKB">
        <authorList>
            <consortium name="Ensembl"/>
        </authorList>
    </citation>
    <scope>IDENTIFICATION</scope>
</reference>
<evidence type="ECO:0000313" key="3">
    <source>
        <dbReference type="Ensembl" id="ENSJHYP00000012289.1"/>
    </source>
</evidence>
<dbReference type="SUPFAM" id="SSF53300">
    <property type="entry name" value="vWA-like"/>
    <property type="match status" value="1"/>
</dbReference>
<sequence length="338" mass="38458">MDMDITYIMDSSRSISSEDFQRAKDFVSNMVDQFVVSSQPNESYGGIRVALVQQAPRGFLPDRNQTPVALEFDLVTYSNKDLMKKHIQESVRQLEGPSAIASALQWTVENVFFKAPRQRKHRVIFTIVGSKTSTWDRERLREISLGAKCQGFTLFTLALGSDVSGSQLMELSSSPTDQHSLTLGRFATPEMAYAQRFSRAFLSLLQQEMNSYPSPELQEECENLDRGDIQQEASVTERIPFPGMAESGSSQVLEDTEKNKSRVMKSMKENTKEPVYTVPEMRDDYEENAYFTEENAKREKPQECGKAQEKNKKNLETTAETRSGCNDYGMILEYENLF</sequence>
<reference evidence="3" key="2">
    <citation type="submission" date="2025-09" db="UniProtKB">
        <authorList>
            <consortium name="Ensembl"/>
        </authorList>
    </citation>
    <scope>IDENTIFICATION</scope>
</reference>
<accession>A0A8C5J148</accession>
<dbReference type="AlphaFoldDB" id="A0A8C5J148"/>
<name>A0A8C5J148_JUNHY</name>
<dbReference type="InterPro" id="IPR002035">
    <property type="entry name" value="VWF_A"/>
</dbReference>
<dbReference type="OMA" id="TRSGCND"/>
<dbReference type="PANTHER" id="PTHR24020">
    <property type="entry name" value="COLLAGEN ALPHA"/>
    <property type="match status" value="1"/>
</dbReference>
<evidence type="ECO:0000256" key="1">
    <source>
        <dbReference type="SAM" id="MobiDB-lite"/>
    </source>
</evidence>
<evidence type="ECO:0000313" key="4">
    <source>
        <dbReference type="Proteomes" id="UP000694408"/>
    </source>
</evidence>
<keyword evidence="4" id="KW-1185">Reference proteome</keyword>
<dbReference type="InterPro" id="IPR050525">
    <property type="entry name" value="ECM_Assembly_Org"/>
</dbReference>
<feature type="region of interest" description="Disordered" evidence="1">
    <location>
        <begin position="293"/>
        <end position="316"/>
    </location>
</feature>
<dbReference type="InterPro" id="IPR036465">
    <property type="entry name" value="vWFA_dom_sf"/>
</dbReference>
<dbReference type="FunFam" id="3.40.50.410:FF:000021">
    <property type="entry name" value="Collagen, type VI, alpha 3"/>
    <property type="match status" value="1"/>
</dbReference>
<dbReference type="CDD" id="cd01450">
    <property type="entry name" value="vWFA_subfamily_ECM"/>
    <property type="match status" value="1"/>
</dbReference>